<dbReference type="InterPro" id="IPR005467">
    <property type="entry name" value="His_kinase_dom"/>
</dbReference>
<dbReference type="SMART" id="SM00304">
    <property type="entry name" value="HAMP"/>
    <property type="match status" value="1"/>
</dbReference>
<feature type="domain" description="Histidine kinase" evidence="16">
    <location>
        <begin position="971"/>
        <end position="1191"/>
    </location>
</feature>
<dbReference type="PROSITE" id="PS50109">
    <property type="entry name" value="HIS_KIN"/>
    <property type="match status" value="1"/>
</dbReference>
<dbReference type="PRINTS" id="PR00344">
    <property type="entry name" value="BCTRLSENSOR"/>
</dbReference>
<keyword evidence="15" id="KW-1133">Transmembrane helix</keyword>
<dbReference type="NCBIfam" id="TIGR00229">
    <property type="entry name" value="sensory_box"/>
    <property type="match status" value="3"/>
</dbReference>
<dbReference type="InterPro" id="IPR036641">
    <property type="entry name" value="HPT_dom_sf"/>
</dbReference>
<feature type="domain" description="Response regulatory" evidence="17">
    <location>
        <begin position="1339"/>
        <end position="1458"/>
    </location>
</feature>
<evidence type="ECO:0000256" key="10">
    <source>
        <dbReference type="ARBA" id="ARBA00023012"/>
    </source>
</evidence>
<dbReference type="InterPro" id="IPR035965">
    <property type="entry name" value="PAS-like_dom_sf"/>
</dbReference>
<evidence type="ECO:0000313" key="22">
    <source>
        <dbReference type="EMBL" id="SHI44119.1"/>
    </source>
</evidence>
<feature type="modified residue" description="Phosphohistidine" evidence="13">
    <location>
        <position position="1535"/>
    </location>
</feature>
<evidence type="ECO:0000256" key="9">
    <source>
        <dbReference type="ARBA" id="ARBA00022840"/>
    </source>
</evidence>
<dbReference type="Gene3D" id="3.30.450.20">
    <property type="entry name" value="PAS domain"/>
    <property type="match status" value="5"/>
</dbReference>
<keyword evidence="6" id="KW-0547">Nucleotide-binding</keyword>
<dbReference type="GO" id="GO:0005886">
    <property type="term" value="C:plasma membrane"/>
    <property type="evidence" value="ECO:0007669"/>
    <property type="project" value="UniProtKB-SubCell"/>
</dbReference>
<evidence type="ECO:0000256" key="4">
    <source>
        <dbReference type="ARBA" id="ARBA00022553"/>
    </source>
</evidence>
<keyword evidence="9" id="KW-0067">ATP-binding</keyword>
<dbReference type="GO" id="GO:0000155">
    <property type="term" value="F:phosphorelay sensor kinase activity"/>
    <property type="evidence" value="ECO:0007669"/>
    <property type="project" value="InterPro"/>
</dbReference>
<dbReference type="PROSITE" id="PS50110">
    <property type="entry name" value="RESPONSE_REGULATORY"/>
    <property type="match status" value="1"/>
</dbReference>
<organism evidence="22 23">
    <name type="scientific">Vibrio aerogenes CECT 7868</name>
    <dbReference type="NCBI Taxonomy" id="1216006"/>
    <lineage>
        <taxon>Bacteria</taxon>
        <taxon>Pseudomonadati</taxon>
        <taxon>Pseudomonadota</taxon>
        <taxon>Gammaproteobacteria</taxon>
        <taxon>Vibrionales</taxon>
        <taxon>Vibrionaceae</taxon>
        <taxon>Vibrio</taxon>
    </lineage>
</organism>
<feature type="domain" description="PAS" evidence="18">
    <location>
        <begin position="421"/>
        <end position="486"/>
    </location>
</feature>
<dbReference type="Pfam" id="PF01627">
    <property type="entry name" value="Hpt"/>
    <property type="match status" value="1"/>
</dbReference>
<dbReference type="InterPro" id="IPR011006">
    <property type="entry name" value="CheY-like_superfamily"/>
</dbReference>
<name>A0A1M6B5S5_9VIBR</name>
<dbReference type="InterPro" id="IPR013655">
    <property type="entry name" value="PAS_fold_3"/>
</dbReference>
<feature type="transmembrane region" description="Helical" evidence="15">
    <location>
        <begin position="6"/>
        <end position="27"/>
    </location>
</feature>
<dbReference type="InterPro" id="IPR036097">
    <property type="entry name" value="HisK_dim/P_sf"/>
</dbReference>
<dbReference type="Pfam" id="PF02518">
    <property type="entry name" value="HATPase_c"/>
    <property type="match status" value="1"/>
</dbReference>
<evidence type="ECO:0000256" key="2">
    <source>
        <dbReference type="ARBA" id="ARBA00004370"/>
    </source>
</evidence>
<dbReference type="InterPro" id="IPR008207">
    <property type="entry name" value="Sig_transdc_His_kin_Hpt_dom"/>
</dbReference>
<gene>
    <name evidence="22" type="primary">barA_3</name>
    <name evidence="22" type="ORF">VA7868_03718</name>
</gene>
<dbReference type="EC" id="2.7.13.3" evidence="3"/>
<sequence length="1590" mass="177138">MKLSAKLIWLFLLTGLLIISSVFLFSLRENSLLEKNTLNHIRREATILSRHIDEHLAERYNDTQLFPLVLGHVGEGQLAYITAGSELTDRLNDFVRTYQIYRRIIIFDTNGEVLAANSQNSFGKTVANVMVDAGKIRLSHWFHNVLSGETLTPERPEGVYIEGPVRGILSGEANAYDLLLAKLIRDETGAIAGVWVNLIDFQVVEQMVRDAYEMQAGTHQQHQAEILLLDEAGHVIIDMNPLVQSAANYQRNFSKLGKLNLAKSGFEDAKRAIAGLTGAGIFTDKATQQQLISGYTHSQGTSTYPGLGWSVLIRVPAEQALLLPGYMSQSLLLTGFILLIWCVGFYHAMRMIKPIRSIHDALWQLSRGHTDVPLLPEARKDEIGRMAGAVNQLRDTLNAHHLQLRDDHAKLQTMDIPHRSIHAMTTGIAVIDMTQEETPVIYVNPAFEHLTGYTSMEALGKNLKFLQDPESVQQVWEQLHHEMRTHRSCSVTVKSFKKSGVSFMNHLRLDPVFTEQGALSHYLALLTDVTEQEHQRALDRVELEKEIEAQNRDFKESENRLRAIFNTALDGIVVLNDEGIILDVNYAFETIFGQSKKVLLDKPLIELMKPEDGDLPEGLTLQSLLVSCRNRVGAPGKMAGIHASGRIFPVEISIGETWLDNRPAFVGVVRDITMQVENWLREQALKDELTEREIIYRAAFSNAAVGIARLSPEGRFLEVNHRMCSDFGYTEAELLQLSFTDITFSDDAARGVQLIEDVKAGRRKEFTIDKRYVRKNGEVLWATVSVSLVRNPDDSPKYFISVVEDISERKAFEEALRESKAQRDELLKGRALASEAGGVCNWSINLSTGALKWDDNMYALYGVPEDEALVYESWRNRLHPEDIGMAEAIFRDCIDNLKPFNCEFRIINEKTQQVHWVKAAADVIAGENDFAEMMFGINLDITEERQAQIRLEKETFAARQASESKSRFLATMSHEIRTPMNGVIGMIDLLRDTSLTRDQKRMANTVRDSAFSLLEIINDILDFSKIEAGQMALEYTETSLLTLIEKTTEALWVNAGNKGVDIFIYYHFMTPDPLLLDSVRIRQIILNLLGNSIKFTGGNGRPGFVIIHISYDAGTLTLSVEDNGIGMSEAQLGKLFRPFSQADSSTTRKYGGTGLGLSITKSFVDMMGGTIQAESQKGKGSTFTIKVPADAAPNASVSLPDYRFSQHVLVLRVSDVLLRQACLNIIEQLDFAKVYYQQPEVIPDGYLPVTVTDEEVSQAMEAFSVVVSLTRDPVCTQGYISQQSYVVGAHPLKPTEFIFGLAVSCGLESPDIDWDFSSVSEPDQVIVPDKTTAIAAGTLILCAEDQPVNQLVISRQLEKLGYAYEMADNGKIALDMWRSGRFGLVLTDCHMPEMDGYELTSEIRQIEEQEGRERTVVIALTANAMAGESEHCLKAGMDDYIAKPVELSKLKKILSLRMKSISLQSAVTGLPQESVSSSQIQGIDYEQLSSVIGTDDQSLVRAVLAMFWESVSKDLSALEAALAEQNSELIRSKAHGAKGAAASSGAMALSRHFKQVEANCNNIEMVSTLIQDIKSEMNYLKESLEADGII</sequence>
<keyword evidence="15" id="KW-0812">Transmembrane</keyword>
<evidence type="ECO:0000256" key="8">
    <source>
        <dbReference type="ARBA" id="ARBA00022801"/>
    </source>
</evidence>
<evidence type="ECO:0000259" key="19">
    <source>
        <dbReference type="PROSITE" id="PS50113"/>
    </source>
</evidence>
<keyword evidence="8" id="KW-0378">Hydrolase</keyword>
<dbReference type="PANTHER" id="PTHR45339">
    <property type="entry name" value="HYBRID SIGNAL TRANSDUCTION HISTIDINE KINASE J"/>
    <property type="match status" value="1"/>
</dbReference>
<dbReference type="Gene3D" id="3.40.50.2300">
    <property type="match status" value="1"/>
</dbReference>
<feature type="domain" description="HAMP" evidence="20">
    <location>
        <begin position="349"/>
        <end position="402"/>
    </location>
</feature>
<feature type="modified residue" description="4-aspartylphosphate" evidence="14">
    <location>
        <position position="1388"/>
    </location>
</feature>
<dbReference type="Gene3D" id="3.30.565.10">
    <property type="entry name" value="Histidine kinase-like ATPase, C-terminal domain"/>
    <property type="match status" value="1"/>
</dbReference>
<dbReference type="SMART" id="SM00448">
    <property type="entry name" value="REC"/>
    <property type="match status" value="1"/>
</dbReference>
<dbReference type="SUPFAM" id="SSF55874">
    <property type="entry name" value="ATPase domain of HSP90 chaperone/DNA topoisomerase II/histidine kinase"/>
    <property type="match status" value="1"/>
</dbReference>
<feature type="domain" description="PAS" evidence="18">
    <location>
        <begin position="557"/>
        <end position="612"/>
    </location>
</feature>
<dbReference type="InterPro" id="IPR013767">
    <property type="entry name" value="PAS_fold"/>
</dbReference>
<keyword evidence="23" id="KW-1185">Reference proteome</keyword>
<evidence type="ECO:0000259" key="17">
    <source>
        <dbReference type="PROSITE" id="PS50110"/>
    </source>
</evidence>
<dbReference type="InterPro" id="IPR003594">
    <property type="entry name" value="HATPase_dom"/>
</dbReference>
<dbReference type="FunFam" id="1.10.287.130:FF:000002">
    <property type="entry name" value="Two-component osmosensing histidine kinase"/>
    <property type="match status" value="1"/>
</dbReference>
<evidence type="ECO:0000256" key="5">
    <source>
        <dbReference type="ARBA" id="ARBA00022679"/>
    </source>
</evidence>
<evidence type="ECO:0000256" key="11">
    <source>
        <dbReference type="ARBA" id="ARBA00064003"/>
    </source>
</evidence>
<dbReference type="Pfam" id="PF00512">
    <property type="entry name" value="HisKA"/>
    <property type="match status" value="1"/>
</dbReference>
<keyword evidence="7 22" id="KW-0418">Kinase</keyword>
<dbReference type="SUPFAM" id="SSF52172">
    <property type="entry name" value="CheY-like"/>
    <property type="match status" value="1"/>
</dbReference>
<dbReference type="SMART" id="SM00086">
    <property type="entry name" value="PAC"/>
    <property type="match status" value="4"/>
</dbReference>
<dbReference type="EMBL" id="FQXZ01000040">
    <property type="protein sequence ID" value="SHI44119.1"/>
    <property type="molecule type" value="Genomic_DNA"/>
</dbReference>
<dbReference type="GO" id="GO:0005524">
    <property type="term" value="F:ATP binding"/>
    <property type="evidence" value="ECO:0007669"/>
    <property type="project" value="UniProtKB-KW"/>
</dbReference>
<evidence type="ECO:0000259" key="20">
    <source>
        <dbReference type="PROSITE" id="PS50885"/>
    </source>
</evidence>
<dbReference type="InterPro" id="IPR000700">
    <property type="entry name" value="PAS-assoc_C"/>
</dbReference>
<dbReference type="RefSeq" id="WP_073605330.1">
    <property type="nucleotide sequence ID" value="NZ_FQXZ01000040.1"/>
</dbReference>
<keyword evidence="15" id="KW-0472">Membrane</keyword>
<dbReference type="InterPro" id="IPR004358">
    <property type="entry name" value="Sig_transdc_His_kin-like_C"/>
</dbReference>
<dbReference type="Gene3D" id="1.10.287.130">
    <property type="match status" value="1"/>
</dbReference>
<dbReference type="PROSITE" id="PS50113">
    <property type="entry name" value="PAC"/>
    <property type="match status" value="2"/>
</dbReference>
<evidence type="ECO:0000256" key="6">
    <source>
        <dbReference type="ARBA" id="ARBA00022741"/>
    </source>
</evidence>
<dbReference type="CDD" id="cd00082">
    <property type="entry name" value="HisKA"/>
    <property type="match status" value="1"/>
</dbReference>
<dbReference type="FunFam" id="3.30.565.10:FF:000010">
    <property type="entry name" value="Sensor histidine kinase RcsC"/>
    <property type="match status" value="1"/>
</dbReference>
<dbReference type="InterPro" id="IPR000014">
    <property type="entry name" value="PAS"/>
</dbReference>
<comment type="subunit">
    <text evidence="11">At low DSF concentrations, interacts with RpfF.</text>
</comment>
<dbReference type="CDD" id="cd00130">
    <property type="entry name" value="PAS"/>
    <property type="match status" value="4"/>
</dbReference>
<dbReference type="CDD" id="cd17546">
    <property type="entry name" value="REC_hyHK_CKI1_RcsC-like"/>
    <property type="match status" value="1"/>
</dbReference>
<evidence type="ECO:0000313" key="23">
    <source>
        <dbReference type="Proteomes" id="UP000184608"/>
    </source>
</evidence>
<feature type="domain" description="PAC" evidence="19">
    <location>
        <begin position="766"/>
        <end position="818"/>
    </location>
</feature>
<dbReference type="PANTHER" id="PTHR45339:SF5">
    <property type="entry name" value="HISTIDINE KINASE"/>
    <property type="match status" value="1"/>
</dbReference>
<proteinExistence type="predicted"/>
<dbReference type="SUPFAM" id="SSF47384">
    <property type="entry name" value="Homodimeric domain of signal transducing histidine kinase"/>
    <property type="match status" value="1"/>
</dbReference>
<dbReference type="Pfam" id="PF08447">
    <property type="entry name" value="PAS_3"/>
    <property type="match status" value="1"/>
</dbReference>
<evidence type="ECO:0000259" key="16">
    <source>
        <dbReference type="PROSITE" id="PS50109"/>
    </source>
</evidence>
<dbReference type="CDD" id="cd16922">
    <property type="entry name" value="HATPase_EvgS-ArcB-TorS-like"/>
    <property type="match status" value="1"/>
</dbReference>
<evidence type="ECO:0000256" key="15">
    <source>
        <dbReference type="SAM" id="Phobius"/>
    </source>
</evidence>
<evidence type="ECO:0000256" key="13">
    <source>
        <dbReference type="PROSITE-ProRule" id="PRU00110"/>
    </source>
</evidence>
<dbReference type="Gene3D" id="2.10.70.100">
    <property type="match status" value="1"/>
</dbReference>
<dbReference type="Pfam" id="PF00672">
    <property type="entry name" value="HAMP"/>
    <property type="match status" value="1"/>
</dbReference>
<dbReference type="InterPro" id="IPR003660">
    <property type="entry name" value="HAMP_dom"/>
</dbReference>
<reference evidence="22 23" key="1">
    <citation type="submission" date="2016-11" db="EMBL/GenBank/DDBJ databases">
        <authorList>
            <person name="Jaros S."/>
            <person name="Januszkiewicz K."/>
            <person name="Wedrychowicz H."/>
        </authorList>
    </citation>
    <scope>NUCLEOTIDE SEQUENCE [LARGE SCALE GENOMIC DNA]</scope>
    <source>
        <strain evidence="22 23">CECT 7868</strain>
    </source>
</reference>
<dbReference type="GO" id="GO:0006355">
    <property type="term" value="P:regulation of DNA-templated transcription"/>
    <property type="evidence" value="ECO:0007669"/>
    <property type="project" value="InterPro"/>
</dbReference>
<evidence type="ECO:0000256" key="12">
    <source>
        <dbReference type="ARBA" id="ARBA00068150"/>
    </source>
</evidence>
<keyword evidence="5 22" id="KW-0808">Transferase</keyword>
<keyword evidence="4 14" id="KW-0597">Phosphoprotein</keyword>
<dbReference type="Proteomes" id="UP000184608">
    <property type="component" value="Unassembled WGS sequence"/>
</dbReference>
<dbReference type="SMART" id="SM00387">
    <property type="entry name" value="HATPase_c"/>
    <property type="match status" value="1"/>
</dbReference>
<evidence type="ECO:0000259" key="21">
    <source>
        <dbReference type="PROSITE" id="PS50894"/>
    </source>
</evidence>
<dbReference type="PROSITE" id="PS50894">
    <property type="entry name" value="HPT"/>
    <property type="match status" value="1"/>
</dbReference>
<dbReference type="InterPro" id="IPR003661">
    <property type="entry name" value="HisK_dim/P_dom"/>
</dbReference>
<dbReference type="Pfam" id="PF13426">
    <property type="entry name" value="PAS_9"/>
    <property type="match status" value="2"/>
</dbReference>
<evidence type="ECO:0000256" key="1">
    <source>
        <dbReference type="ARBA" id="ARBA00000085"/>
    </source>
</evidence>
<dbReference type="InterPro" id="IPR001789">
    <property type="entry name" value="Sig_transdc_resp-reg_receiver"/>
</dbReference>
<dbReference type="InterPro" id="IPR001610">
    <property type="entry name" value="PAC"/>
</dbReference>
<dbReference type="GO" id="GO:0016787">
    <property type="term" value="F:hydrolase activity"/>
    <property type="evidence" value="ECO:0007669"/>
    <property type="project" value="UniProtKB-KW"/>
</dbReference>
<protein>
    <recommendedName>
        <fullName evidence="12">Sensory/regulatory protein RpfC</fullName>
        <ecNumber evidence="3">2.7.13.3</ecNumber>
    </recommendedName>
</protein>
<dbReference type="Gene3D" id="6.10.340.10">
    <property type="match status" value="1"/>
</dbReference>
<dbReference type="STRING" id="1216006.VA7868_03718"/>
<accession>A0A1M6B5S5</accession>
<feature type="domain" description="PAC" evidence="19">
    <location>
        <begin position="900"/>
        <end position="953"/>
    </location>
</feature>
<dbReference type="Pfam" id="PF00072">
    <property type="entry name" value="Response_reg"/>
    <property type="match status" value="1"/>
</dbReference>
<dbReference type="Gene3D" id="1.20.120.160">
    <property type="entry name" value="HPT domain"/>
    <property type="match status" value="1"/>
</dbReference>
<dbReference type="Pfam" id="PF00989">
    <property type="entry name" value="PAS"/>
    <property type="match status" value="1"/>
</dbReference>
<feature type="domain" description="HPt" evidence="21">
    <location>
        <begin position="1496"/>
        <end position="1587"/>
    </location>
</feature>
<dbReference type="SUPFAM" id="SSF55785">
    <property type="entry name" value="PYP-like sensor domain (PAS domain)"/>
    <property type="match status" value="4"/>
</dbReference>
<dbReference type="SMART" id="SM00091">
    <property type="entry name" value="PAS"/>
    <property type="match status" value="4"/>
</dbReference>
<evidence type="ECO:0000259" key="18">
    <source>
        <dbReference type="PROSITE" id="PS50112"/>
    </source>
</evidence>
<comment type="catalytic activity">
    <reaction evidence="1">
        <text>ATP + protein L-histidine = ADP + protein N-phospho-L-histidine.</text>
        <dbReference type="EC" id="2.7.13.3"/>
    </reaction>
</comment>
<dbReference type="CDD" id="cd06225">
    <property type="entry name" value="HAMP"/>
    <property type="match status" value="1"/>
</dbReference>
<dbReference type="SUPFAM" id="SSF158472">
    <property type="entry name" value="HAMP domain-like"/>
    <property type="match status" value="1"/>
</dbReference>
<comment type="subcellular location">
    <subcellularLocation>
        <location evidence="2">Membrane</location>
    </subcellularLocation>
</comment>
<evidence type="ECO:0000256" key="3">
    <source>
        <dbReference type="ARBA" id="ARBA00012438"/>
    </source>
</evidence>
<keyword evidence="10" id="KW-0902">Two-component regulatory system</keyword>
<evidence type="ECO:0000256" key="14">
    <source>
        <dbReference type="PROSITE-ProRule" id="PRU00169"/>
    </source>
</evidence>
<dbReference type="PROSITE" id="PS50885">
    <property type="entry name" value="HAMP"/>
    <property type="match status" value="1"/>
</dbReference>
<dbReference type="OrthoDB" id="9810730at2"/>
<dbReference type="SUPFAM" id="SSF47226">
    <property type="entry name" value="Histidine-containing phosphotransfer domain, HPT domain"/>
    <property type="match status" value="1"/>
</dbReference>
<dbReference type="InterPro" id="IPR036890">
    <property type="entry name" value="HATPase_C_sf"/>
</dbReference>
<dbReference type="PROSITE" id="PS50112">
    <property type="entry name" value="PAS"/>
    <property type="match status" value="2"/>
</dbReference>
<dbReference type="SMART" id="SM00388">
    <property type="entry name" value="HisKA"/>
    <property type="match status" value="1"/>
</dbReference>
<evidence type="ECO:0000256" key="7">
    <source>
        <dbReference type="ARBA" id="ARBA00022777"/>
    </source>
</evidence>